<dbReference type="InterPro" id="IPR002347">
    <property type="entry name" value="SDR_fam"/>
</dbReference>
<dbReference type="PRINTS" id="PR00081">
    <property type="entry name" value="GDHRDH"/>
</dbReference>
<proteinExistence type="predicted"/>
<keyword evidence="3" id="KW-1185">Reference proteome</keyword>
<dbReference type="Proteomes" id="UP000521872">
    <property type="component" value="Unassembled WGS sequence"/>
</dbReference>
<organism evidence="2 3">
    <name type="scientific">Agrocybe pediades</name>
    <dbReference type="NCBI Taxonomy" id="84607"/>
    <lineage>
        <taxon>Eukaryota</taxon>
        <taxon>Fungi</taxon>
        <taxon>Dikarya</taxon>
        <taxon>Basidiomycota</taxon>
        <taxon>Agaricomycotina</taxon>
        <taxon>Agaricomycetes</taxon>
        <taxon>Agaricomycetidae</taxon>
        <taxon>Agaricales</taxon>
        <taxon>Agaricineae</taxon>
        <taxon>Strophariaceae</taxon>
        <taxon>Agrocybe</taxon>
    </lineage>
</organism>
<dbReference type="SUPFAM" id="SSF51735">
    <property type="entry name" value="NAD(P)-binding Rossmann-fold domains"/>
    <property type="match status" value="1"/>
</dbReference>
<gene>
    <name evidence="2" type="ORF">D9613_010633</name>
</gene>
<name>A0A8H4QH83_9AGAR</name>
<evidence type="ECO:0008006" key="4">
    <source>
        <dbReference type="Google" id="ProtNLM"/>
    </source>
</evidence>
<keyword evidence="1" id="KW-0560">Oxidoreductase</keyword>
<evidence type="ECO:0000313" key="3">
    <source>
        <dbReference type="Proteomes" id="UP000521872"/>
    </source>
</evidence>
<dbReference type="PANTHER" id="PTHR43157">
    <property type="entry name" value="PHOSPHATIDYLINOSITOL-GLYCAN BIOSYNTHESIS CLASS F PROTEIN-RELATED"/>
    <property type="match status" value="1"/>
</dbReference>
<dbReference type="EMBL" id="JAACJL010000059">
    <property type="protein sequence ID" value="KAF4610342.1"/>
    <property type="molecule type" value="Genomic_DNA"/>
</dbReference>
<evidence type="ECO:0000313" key="2">
    <source>
        <dbReference type="EMBL" id="KAF4610342.1"/>
    </source>
</evidence>
<dbReference type="PANTHER" id="PTHR43157:SF31">
    <property type="entry name" value="PHOSPHATIDYLINOSITOL-GLYCAN BIOSYNTHESIS CLASS F PROTEIN"/>
    <property type="match status" value="1"/>
</dbReference>
<evidence type="ECO:0000256" key="1">
    <source>
        <dbReference type="ARBA" id="ARBA00023002"/>
    </source>
</evidence>
<dbReference type="Gene3D" id="3.40.50.720">
    <property type="entry name" value="NAD(P)-binding Rossmann-like Domain"/>
    <property type="match status" value="1"/>
</dbReference>
<comment type="caution">
    <text evidence="2">The sequence shown here is derived from an EMBL/GenBank/DDBJ whole genome shotgun (WGS) entry which is preliminary data.</text>
</comment>
<protein>
    <recommendedName>
        <fullName evidence="4">NAD(P)-binding protein</fullName>
    </recommendedName>
</protein>
<dbReference type="AlphaFoldDB" id="A0A8H4QH83"/>
<dbReference type="Pfam" id="PF00106">
    <property type="entry name" value="adh_short"/>
    <property type="match status" value="1"/>
</dbReference>
<accession>A0A8H4QH83</accession>
<dbReference type="InterPro" id="IPR036291">
    <property type="entry name" value="NAD(P)-bd_dom_sf"/>
</dbReference>
<sequence>MVFGGAAPSKTFDPARDLPSMKGKVALVTGSSSGIGLAILQHLLRLGAKVYMAAPDNELVKEALERIEKEGREPGLGEATWHELDLTDPRRAKASAEQFTAREARLDILVNNAAQISDLGNPKVNDDGIQYNMAINYLGPFVFTGTLLPLLEYTAGSGNDVRIVNIGSDGHKDVQFLDYGSKVAWNHKFERTMLPTMERYKYSKLAVHLWTNNLTKRLTTTNSKVMILLAHPGAILSDGAIRSLKTLPFPSFWIWLMGKMMYPQEMGAYTAVFAACAPRNNPEISHGAYIFPPNVAYPQAPAALDEKIQQQLFTFTEEFLTSINLDSVASNLSSD</sequence>
<dbReference type="GO" id="GO:0016491">
    <property type="term" value="F:oxidoreductase activity"/>
    <property type="evidence" value="ECO:0007669"/>
    <property type="project" value="UniProtKB-KW"/>
</dbReference>
<reference evidence="2 3" key="1">
    <citation type="submission" date="2019-12" db="EMBL/GenBank/DDBJ databases">
        <authorList>
            <person name="Floudas D."/>
            <person name="Bentzer J."/>
            <person name="Ahren D."/>
            <person name="Johansson T."/>
            <person name="Persson P."/>
            <person name="Tunlid A."/>
        </authorList>
    </citation>
    <scope>NUCLEOTIDE SEQUENCE [LARGE SCALE GENOMIC DNA]</scope>
    <source>
        <strain evidence="2 3">CBS 102.39</strain>
    </source>
</reference>